<protein>
    <recommendedName>
        <fullName evidence="6">IGFBP N-terminal domain-containing protein</fullName>
    </recommendedName>
</protein>
<comment type="caution">
    <text evidence="7">The sequence shown here is derived from an EMBL/GenBank/DDBJ whole genome shotgun (WGS) entry which is preliminary data.</text>
</comment>
<dbReference type="OrthoDB" id="5976811at2759"/>
<reference evidence="7" key="1">
    <citation type="journal article" date="2023" name="DNA Res.">
        <title>Chromosome-level genome assembly of Phrynocephalus forsythii using third-generation DNA sequencing and Hi-C analysis.</title>
        <authorList>
            <person name="Qi Y."/>
            <person name="Zhao W."/>
            <person name="Zhao Y."/>
            <person name="Niu C."/>
            <person name="Cao S."/>
            <person name="Zhang Y."/>
        </authorList>
    </citation>
    <scope>NUCLEOTIDE SEQUENCE</scope>
    <source>
        <tissue evidence="7">Muscle</tissue>
    </source>
</reference>
<dbReference type="PANTHER" id="PTHR14186:SF20">
    <property type="entry name" value="CYSTEINE-RICH MOTOR NEURON 1 PROTEIN-LIKE"/>
    <property type="match status" value="1"/>
</dbReference>
<evidence type="ECO:0000313" key="8">
    <source>
        <dbReference type="Proteomes" id="UP001142489"/>
    </source>
</evidence>
<dbReference type="GO" id="GO:0005576">
    <property type="term" value="C:extracellular region"/>
    <property type="evidence" value="ECO:0007669"/>
    <property type="project" value="UniProtKB-SubCell"/>
</dbReference>
<keyword evidence="3" id="KW-0732">Signal</keyword>
<evidence type="ECO:0000256" key="5">
    <source>
        <dbReference type="SAM" id="MobiDB-lite"/>
    </source>
</evidence>
<feature type="region of interest" description="Disordered" evidence="5">
    <location>
        <begin position="142"/>
        <end position="175"/>
    </location>
</feature>
<evidence type="ECO:0000256" key="3">
    <source>
        <dbReference type="ARBA" id="ARBA00022729"/>
    </source>
</evidence>
<dbReference type="GO" id="GO:0009966">
    <property type="term" value="P:regulation of signal transduction"/>
    <property type="evidence" value="ECO:0007669"/>
    <property type="project" value="TreeGrafter"/>
</dbReference>
<proteinExistence type="predicted"/>
<keyword evidence="2" id="KW-0964">Secreted</keyword>
<dbReference type="Pfam" id="PF00219">
    <property type="entry name" value="IGFBP"/>
    <property type="match status" value="2"/>
</dbReference>
<accession>A0A9Q0Y5B4</accession>
<keyword evidence="4" id="KW-1015">Disulfide bond</keyword>
<dbReference type="InterPro" id="IPR000867">
    <property type="entry name" value="IGFBP-like"/>
</dbReference>
<dbReference type="Proteomes" id="UP001142489">
    <property type="component" value="Unassembled WGS sequence"/>
</dbReference>
<evidence type="ECO:0000256" key="2">
    <source>
        <dbReference type="ARBA" id="ARBA00022525"/>
    </source>
</evidence>
<comment type="subcellular location">
    <subcellularLocation>
        <location evidence="1">Secreted</location>
    </subcellularLocation>
</comment>
<dbReference type="Gene3D" id="4.10.40.20">
    <property type="match status" value="2"/>
</dbReference>
<keyword evidence="8" id="KW-1185">Reference proteome</keyword>
<gene>
    <name evidence="7" type="ORF">JRQ81_010022</name>
</gene>
<feature type="non-terminal residue" evidence="7">
    <location>
        <position position="356"/>
    </location>
</feature>
<dbReference type="AlphaFoldDB" id="A0A9Q0Y5B4"/>
<evidence type="ECO:0000256" key="4">
    <source>
        <dbReference type="ARBA" id="ARBA00023157"/>
    </source>
</evidence>
<dbReference type="InterPro" id="IPR011390">
    <property type="entry name" value="IGFBP_rP_mac25"/>
</dbReference>
<evidence type="ECO:0000313" key="7">
    <source>
        <dbReference type="EMBL" id="KAJ7342287.1"/>
    </source>
</evidence>
<dbReference type="PANTHER" id="PTHR14186">
    <property type="entry name" value="INSULIN-LIKE GROWTH FACTOR BINDING PROTEIN-RELATED"/>
    <property type="match status" value="1"/>
</dbReference>
<organism evidence="7 8">
    <name type="scientific">Phrynocephalus forsythii</name>
    <dbReference type="NCBI Taxonomy" id="171643"/>
    <lineage>
        <taxon>Eukaryota</taxon>
        <taxon>Metazoa</taxon>
        <taxon>Chordata</taxon>
        <taxon>Craniata</taxon>
        <taxon>Vertebrata</taxon>
        <taxon>Euteleostomi</taxon>
        <taxon>Lepidosauria</taxon>
        <taxon>Squamata</taxon>
        <taxon>Bifurcata</taxon>
        <taxon>Unidentata</taxon>
        <taxon>Episquamata</taxon>
        <taxon>Toxicofera</taxon>
        <taxon>Iguania</taxon>
        <taxon>Acrodonta</taxon>
        <taxon>Agamidae</taxon>
        <taxon>Agaminae</taxon>
        <taxon>Phrynocephalus</taxon>
    </lineage>
</organism>
<dbReference type="EMBL" id="JAPFRF010000002">
    <property type="protein sequence ID" value="KAJ7342287.1"/>
    <property type="molecule type" value="Genomic_DNA"/>
</dbReference>
<dbReference type="SUPFAM" id="SSF57184">
    <property type="entry name" value="Growth factor receptor domain"/>
    <property type="match status" value="2"/>
</dbReference>
<feature type="domain" description="IGFBP N-terminal" evidence="6">
    <location>
        <begin position="52"/>
        <end position="131"/>
    </location>
</feature>
<evidence type="ECO:0000256" key="1">
    <source>
        <dbReference type="ARBA" id="ARBA00004613"/>
    </source>
</evidence>
<dbReference type="SMART" id="SM00121">
    <property type="entry name" value="IB"/>
    <property type="match status" value="2"/>
</dbReference>
<dbReference type="PROSITE" id="PS51323">
    <property type="entry name" value="IGFBP_N_2"/>
    <property type="match status" value="2"/>
</dbReference>
<dbReference type="InterPro" id="IPR009030">
    <property type="entry name" value="Growth_fac_rcpt_cys_sf"/>
</dbReference>
<name>A0A9Q0Y5B4_9SAUR</name>
<sequence>MDPLATGSAGRRRPGGVGVGGVWPWPVLGERRGRLALPLLLLLLLLGESGTRAFVCLPCDESRCEEPKSCPGGVVLDLCGCCFLCARQRNESCGGFYGLHGACDRGLRCVIRPPLHGDSLTEYEAGVCEDCNILGGASDLTSRGSVSGPPKFSKRRVGDGPSARMDPLATGSAGRRRPGGVGVGVGVGVGGVWPWPVLGERRGRLALLLLLLLLLLGESGTRAFVCLPCDESRCEEPKSCPGGVVLDLCGCCFLCARQRNESCGGFYGLHGACDRGLRCVIRPPLHGDSLTEYEAGVCEDENWDDQLLGFEPCNENLITGCNIINGKCECDTIRTCSNPFEFPSRDTCLSALKRIE</sequence>
<dbReference type="GO" id="GO:0001558">
    <property type="term" value="P:regulation of cell growth"/>
    <property type="evidence" value="ECO:0007669"/>
    <property type="project" value="InterPro"/>
</dbReference>
<dbReference type="GO" id="GO:0005520">
    <property type="term" value="F:insulin-like growth factor binding"/>
    <property type="evidence" value="ECO:0007669"/>
    <property type="project" value="InterPro"/>
</dbReference>
<evidence type="ECO:0000259" key="6">
    <source>
        <dbReference type="PROSITE" id="PS51323"/>
    </source>
</evidence>
<feature type="domain" description="IGFBP N-terminal" evidence="6">
    <location>
        <begin position="222"/>
        <end position="301"/>
    </location>
</feature>